<keyword evidence="1" id="KW-0812">Transmembrane</keyword>
<evidence type="ECO:0000313" key="2">
    <source>
        <dbReference type="EMBL" id="AVI51145.1"/>
    </source>
</evidence>
<accession>A0A2S0HWZ4</accession>
<dbReference type="AlphaFoldDB" id="A0A2S0HWZ4"/>
<keyword evidence="1" id="KW-1133">Transmembrane helix</keyword>
<reference evidence="2 3" key="1">
    <citation type="submission" date="2018-02" db="EMBL/GenBank/DDBJ databases">
        <title>Genomic analysis of the strain RR4-38 isolated from a seawater recirculating aquaculture system.</title>
        <authorList>
            <person name="Kim Y.-S."/>
            <person name="Jang Y.H."/>
            <person name="Kim K.-H."/>
        </authorList>
    </citation>
    <scope>NUCLEOTIDE SEQUENCE [LARGE SCALE GENOMIC DNA]</scope>
    <source>
        <strain evidence="2 3">RR4-38</strain>
    </source>
</reference>
<keyword evidence="3" id="KW-1185">Reference proteome</keyword>
<evidence type="ECO:0000313" key="3">
    <source>
        <dbReference type="Proteomes" id="UP000238442"/>
    </source>
</evidence>
<gene>
    <name evidence="2" type="ORF">C5O00_08135</name>
</gene>
<dbReference type="KEGG" id="aue:C5O00_08135"/>
<dbReference type="EMBL" id="CP027062">
    <property type="protein sequence ID" value="AVI51145.1"/>
    <property type="molecule type" value="Genomic_DNA"/>
</dbReference>
<evidence type="ECO:0000256" key="1">
    <source>
        <dbReference type="SAM" id="Phobius"/>
    </source>
</evidence>
<feature type="transmembrane region" description="Helical" evidence="1">
    <location>
        <begin position="6"/>
        <end position="25"/>
    </location>
</feature>
<proteinExistence type="predicted"/>
<keyword evidence="1" id="KW-0472">Membrane</keyword>
<name>A0A2S0HWZ4_9FLAO</name>
<sequence>MIVAAFIFIVLGILIKYGKLYFLIAGYNTLPKEEKVKYDIEGISTLFRNVMFGMATMIFLGYFIEKITDIPHLLDYFFWASMIIGVPYLLIAANSKKYKRSN</sequence>
<dbReference type="RefSeq" id="WP_105216386.1">
    <property type="nucleotide sequence ID" value="NZ_CP027062.1"/>
</dbReference>
<organism evidence="2 3">
    <name type="scientific">Pukyongia salina</name>
    <dbReference type="NCBI Taxonomy" id="2094025"/>
    <lineage>
        <taxon>Bacteria</taxon>
        <taxon>Pseudomonadati</taxon>
        <taxon>Bacteroidota</taxon>
        <taxon>Flavobacteriia</taxon>
        <taxon>Flavobacteriales</taxon>
        <taxon>Flavobacteriaceae</taxon>
        <taxon>Pukyongia</taxon>
    </lineage>
</organism>
<feature type="transmembrane region" description="Helical" evidence="1">
    <location>
        <begin position="46"/>
        <end position="64"/>
    </location>
</feature>
<feature type="transmembrane region" description="Helical" evidence="1">
    <location>
        <begin position="76"/>
        <end position="93"/>
    </location>
</feature>
<dbReference type="InterPro" id="IPR017259">
    <property type="entry name" value="UCP037672"/>
</dbReference>
<dbReference type="Proteomes" id="UP000238442">
    <property type="component" value="Chromosome"/>
</dbReference>
<dbReference type="OrthoDB" id="836288at2"/>
<protein>
    <recommendedName>
        <fullName evidence="4">DUF3784 domain-containing protein</fullName>
    </recommendedName>
</protein>
<dbReference type="Pfam" id="PF12650">
    <property type="entry name" value="DUF3784"/>
    <property type="match status" value="1"/>
</dbReference>
<evidence type="ECO:0008006" key="4">
    <source>
        <dbReference type="Google" id="ProtNLM"/>
    </source>
</evidence>